<evidence type="ECO:0000313" key="2">
    <source>
        <dbReference type="Proteomes" id="UP001501475"/>
    </source>
</evidence>
<dbReference type="Proteomes" id="UP001501475">
    <property type="component" value="Unassembled WGS sequence"/>
</dbReference>
<evidence type="ECO:0000313" key="1">
    <source>
        <dbReference type="EMBL" id="GAA1777452.1"/>
    </source>
</evidence>
<dbReference type="InterPro" id="IPR023149">
    <property type="entry name" value="Trans_acon_MeTrfase_C"/>
</dbReference>
<sequence>MSTRWDPNQYAKFADERSRPFYELTARVRAEAPHLVLDLGCGNGPLTLALAQRWPDARVVGVGSSQQMLDAAHALDPDGRVEWIRADLAVWDIDELGARPDVIVTNAVLQWIPNHLKLLPTWVDALAPGGWLALQVPGNFSAPSHRLMREVAARQPRAGELLAALERGGSAEPATYLQLLTRVGCVVDAWETTYLHLLDRAGEQSDPVLEWVRSTGLRPVIDLLTDAAERAAFVDAYAAELRQAYPRTSAGVILPFRRIFSVCQRFA</sequence>
<comment type="caution">
    <text evidence="1">The sequence shown here is derived from an EMBL/GenBank/DDBJ whole genome shotgun (WGS) entry which is preliminary data.</text>
</comment>
<organism evidence="1 2">
    <name type="scientific">Nostocoides vanveenii</name>
    <dbReference type="NCBI Taxonomy" id="330835"/>
    <lineage>
        <taxon>Bacteria</taxon>
        <taxon>Bacillati</taxon>
        <taxon>Actinomycetota</taxon>
        <taxon>Actinomycetes</taxon>
        <taxon>Micrococcales</taxon>
        <taxon>Intrasporangiaceae</taxon>
        <taxon>Nostocoides</taxon>
    </lineage>
</organism>
<dbReference type="InterPro" id="IPR029063">
    <property type="entry name" value="SAM-dependent_MTases_sf"/>
</dbReference>
<name>A0ABN2L9A2_9MICO</name>
<keyword evidence="1" id="KW-0489">Methyltransferase</keyword>
<proteinExistence type="predicted"/>
<dbReference type="GO" id="GO:0008168">
    <property type="term" value="F:methyltransferase activity"/>
    <property type="evidence" value="ECO:0007669"/>
    <property type="project" value="UniProtKB-KW"/>
</dbReference>
<dbReference type="Gene3D" id="3.40.50.150">
    <property type="entry name" value="Vaccinia Virus protein VP39"/>
    <property type="match status" value="1"/>
</dbReference>
<reference evidence="1 2" key="1">
    <citation type="journal article" date="2019" name="Int. J. Syst. Evol. Microbiol.">
        <title>The Global Catalogue of Microorganisms (GCM) 10K type strain sequencing project: providing services to taxonomists for standard genome sequencing and annotation.</title>
        <authorList>
            <consortium name="The Broad Institute Genomics Platform"/>
            <consortium name="The Broad Institute Genome Sequencing Center for Infectious Disease"/>
            <person name="Wu L."/>
            <person name="Ma J."/>
        </authorList>
    </citation>
    <scope>NUCLEOTIDE SEQUENCE [LARGE SCALE GENOMIC DNA]</scope>
    <source>
        <strain evidence="1 2">JCM 15591</strain>
    </source>
</reference>
<dbReference type="GO" id="GO:0032259">
    <property type="term" value="P:methylation"/>
    <property type="evidence" value="ECO:0007669"/>
    <property type="project" value="UniProtKB-KW"/>
</dbReference>
<dbReference type="RefSeq" id="WP_344069497.1">
    <property type="nucleotide sequence ID" value="NZ_BAAAPN010000107.1"/>
</dbReference>
<keyword evidence="2" id="KW-1185">Reference proteome</keyword>
<keyword evidence="1" id="KW-0808">Transferase</keyword>
<dbReference type="SUPFAM" id="SSF53335">
    <property type="entry name" value="S-adenosyl-L-methionine-dependent methyltransferases"/>
    <property type="match status" value="1"/>
</dbReference>
<gene>
    <name evidence="1" type="ORF">GCM10009810_38130</name>
</gene>
<dbReference type="PANTHER" id="PTHR43861:SF1">
    <property type="entry name" value="TRANS-ACONITATE 2-METHYLTRANSFERASE"/>
    <property type="match status" value="1"/>
</dbReference>
<accession>A0ABN2L9A2</accession>
<dbReference type="PANTHER" id="PTHR43861">
    <property type="entry name" value="TRANS-ACONITATE 2-METHYLTRANSFERASE-RELATED"/>
    <property type="match status" value="1"/>
</dbReference>
<dbReference type="Gene3D" id="1.10.150.290">
    <property type="entry name" value="S-adenosyl-L-methionine-dependent methyltransferases"/>
    <property type="match status" value="1"/>
</dbReference>
<dbReference type="EMBL" id="BAAAPN010000107">
    <property type="protein sequence ID" value="GAA1777452.1"/>
    <property type="molecule type" value="Genomic_DNA"/>
</dbReference>
<protein>
    <submittedName>
        <fullName evidence="1">Methyltransferase domain-containing protein</fullName>
    </submittedName>
</protein>
<dbReference type="CDD" id="cd02440">
    <property type="entry name" value="AdoMet_MTases"/>
    <property type="match status" value="1"/>
</dbReference>
<dbReference type="Pfam" id="PF13489">
    <property type="entry name" value="Methyltransf_23"/>
    <property type="match status" value="1"/>
</dbReference>